<dbReference type="Pfam" id="PF13385">
    <property type="entry name" value="Laminin_G_3"/>
    <property type="match status" value="1"/>
</dbReference>
<evidence type="ECO:0000256" key="4">
    <source>
        <dbReference type="ARBA" id="ARBA00022989"/>
    </source>
</evidence>
<evidence type="ECO:0000259" key="10">
    <source>
        <dbReference type="Pfam" id="PF10102"/>
    </source>
</evidence>
<accession>A0A2W5KQU0</accession>
<protein>
    <submittedName>
        <fullName evidence="11">DUF2341 domain-containing protein</fullName>
    </submittedName>
</protein>
<evidence type="ECO:0000256" key="6">
    <source>
        <dbReference type="RuleBase" id="RU004057"/>
    </source>
</evidence>
<dbReference type="EMBL" id="QFPN01000003">
    <property type="protein sequence ID" value="PZQ17165.1"/>
    <property type="molecule type" value="Genomic_DNA"/>
</dbReference>
<evidence type="ECO:0000256" key="3">
    <source>
        <dbReference type="ARBA" id="ARBA00022692"/>
    </source>
</evidence>
<dbReference type="InterPro" id="IPR013320">
    <property type="entry name" value="ConA-like_dom_sf"/>
</dbReference>
<dbReference type="PROSITE" id="PS51318">
    <property type="entry name" value="TAT"/>
    <property type="match status" value="1"/>
</dbReference>
<dbReference type="InterPro" id="IPR018765">
    <property type="entry name" value="DUF2341"/>
</dbReference>
<organism evidence="11 12">
    <name type="scientific">Ancylobacter novellus</name>
    <name type="common">Thiobacillus novellus</name>
    <dbReference type="NCBI Taxonomy" id="921"/>
    <lineage>
        <taxon>Bacteria</taxon>
        <taxon>Pseudomonadati</taxon>
        <taxon>Pseudomonadota</taxon>
        <taxon>Alphaproteobacteria</taxon>
        <taxon>Hyphomicrobiales</taxon>
        <taxon>Xanthobacteraceae</taxon>
        <taxon>Ancylobacter</taxon>
    </lineage>
</organism>
<dbReference type="AlphaFoldDB" id="A0A2W5KQU0"/>
<reference evidence="11 12" key="1">
    <citation type="submission" date="2017-08" db="EMBL/GenBank/DDBJ databases">
        <title>Infants hospitalized years apart are colonized by the same room-sourced microbial strains.</title>
        <authorList>
            <person name="Brooks B."/>
            <person name="Olm M.R."/>
            <person name="Firek B.A."/>
            <person name="Baker R."/>
            <person name="Thomas B.C."/>
            <person name="Morowitz M.J."/>
            <person name="Banfield J.F."/>
        </authorList>
    </citation>
    <scope>NUCLEOTIDE SEQUENCE [LARGE SCALE GENOMIC DNA]</scope>
    <source>
        <strain evidence="11">S2_005_003_R2_43</strain>
    </source>
</reference>
<evidence type="ECO:0000256" key="1">
    <source>
        <dbReference type="ARBA" id="ARBA00004651"/>
    </source>
</evidence>
<dbReference type="Pfam" id="PF10102">
    <property type="entry name" value="DUF2341"/>
    <property type="match status" value="1"/>
</dbReference>
<keyword evidence="5 8" id="KW-0472">Membrane</keyword>
<dbReference type="Proteomes" id="UP000249577">
    <property type="component" value="Unassembled WGS sequence"/>
</dbReference>
<keyword evidence="4 8" id="KW-1133">Transmembrane helix</keyword>
<evidence type="ECO:0000259" key="9">
    <source>
        <dbReference type="Pfam" id="PF01618"/>
    </source>
</evidence>
<keyword evidence="3 8" id="KW-0812">Transmembrane</keyword>
<evidence type="ECO:0000256" key="7">
    <source>
        <dbReference type="SAM" id="MobiDB-lite"/>
    </source>
</evidence>
<keyword evidence="2" id="KW-1003">Cell membrane</keyword>
<dbReference type="GO" id="GO:0005886">
    <property type="term" value="C:plasma membrane"/>
    <property type="evidence" value="ECO:0007669"/>
    <property type="project" value="UniProtKB-SubCell"/>
</dbReference>
<feature type="domain" description="DUF2341" evidence="10">
    <location>
        <begin position="83"/>
        <end position="172"/>
    </location>
</feature>
<comment type="caution">
    <text evidence="11">The sequence shown here is derived from an EMBL/GenBank/DDBJ whole genome shotgun (WGS) entry which is preliminary data.</text>
</comment>
<dbReference type="InterPro" id="IPR002898">
    <property type="entry name" value="MotA_ExbB_proton_chnl"/>
</dbReference>
<comment type="subcellular location">
    <subcellularLocation>
        <location evidence="1">Cell membrane</location>
        <topology evidence="1">Multi-pass membrane protein</topology>
    </subcellularLocation>
    <subcellularLocation>
        <location evidence="6">Membrane</location>
        <topology evidence="6">Multi-pass membrane protein</topology>
    </subcellularLocation>
</comment>
<dbReference type="PANTHER" id="PTHR30625">
    <property type="entry name" value="PROTEIN TOLQ"/>
    <property type="match status" value="1"/>
</dbReference>
<keyword evidence="6" id="KW-0653">Protein transport</keyword>
<feature type="region of interest" description="Disordered" evidence="7">
    <location>
        <begin position="313"/>
        <end position="341"/>
    </location>
</feature>
<evidence type="ECO:0000256" key="2">
    <source>
        <dbReference type="ARBA" id="ARBA00022475"/>
    </source>
</evidence>
<name>A0A2W5KQU0_ANCNO</name>
<evidence type="ECO:0000313" key="11">
    <source>
        <dbReference type="EMBL" id="PZQ17165.1"/>
    </source>
</evidence>
<keyword evidence="6" id="KW-0813">Transport</keyword>
<feature type="compositionally biased region" description="Low complexity" evidence="7">
    <location>
        <begin position="326"/>
        <end position="341"/>
    </location>
</feature>
<gene>
    <name evidence="11" type="ORF">DI565_07280</name>
</gene>
<sequence>MATPVSTRHALRRAVLSGLAGLALAFAAVAPAAAWWNDNWSLRKKITIDASQTGAAINDPIGGMAVLVRLHAGNFRFADAKEDGSDLVFVSGDDKTPLKHHIEKYDSLLNEALVWVRAPEVKPGEKADLWLYYKNEKAQSSADPKGTYDPNTLLVYHFAEHGSPPQDSSSWANHASTSGQPSDGALIGTGLRLGGAPIVLPASPALAIQPAGDMTWSAWINPDALQRDAVIYSRRDGRNGFVVGIDDGAPFFEIVADGQVQRSAAGAPIAPGGWHHVAVAAGPGLATLYLDGQAYASLNASLPALTGSSMLGGDAAPAQPAPAAAPAPAAEGAPAPEATPAPTVSAMTPFAGVIDELTVAKVARSAGYVRAQAVGQGPEHEKLVQFGPDEETASWISGHFAIIIHSVTIDGWVVIALLGVMLVLSWLVIVQKAAYTGAQRKANERFAAYLDARERTGEADPADPAELPKGKTASAIRKNSALYRLHAIGAEQVRRRAEAAGGRLVSLTPQSIAAIRAAIDTQALKETQKLNSGMSMLTISIAGGPYLGLLGTVVGVMITFAAIAESGDVNINAIAPGVAAALVATVAGLAVAIPALFAYNFLSLRIKDLSTDMHVFTDAFTTRLGEAYAGAPRPRSIAAE</sequence>
<proteinExistence type="inferred from homology"/>
<dbReference type="SUPFAM" id="SSF49899">
    <property type="entry name" value="Concanavalin A-like lectins/glucanases"/>
    <property type="match status" value="1"/>
</dbReference>
<dbReference type="InterPro" id="IPR050790">
    <property type="entry name" value="ExbB/TolQ_transport"/>
</dbReference>
<dbReference type="Pfam" id="PF01618">
    <property type="entry name" value="MotA_ExbB"/>
    <property type="match status" value="1"/>
</dbReference>
<feature type="transmembrane region" description="Helical" evidence="8">
    <location>
        <begin position="411"/>
        <end position="430"/>
    </location>
</feature>
<dbReference type="InterPro" id="IPR006311">
    <property type="entry name" value="TAT_signal"/>
</dbReference>
<feature type="transmembrane region" description="Helical" evidence="8">
    <location>
        <begin position="537"/>
        <end position="562"/>
    </location>
</feature>
<evidence type="ECO:0000256" key="8">
    <source>
        <dbReference type="SAM" id="Phobius"/>
    </source>
</evidence>
<dbReference type="PANTHER" id="PTHR30625:SF3">
    <property type="entry name" value="TOL-PAL SYSTEM PROTEIN TOLQ"/>
    <property type="match status" value="1"/>
</dbReference>
<dbReference type="Gene3D" id="2.60.120.200">
    <property type="match status" value="1"/>
</dbReference>
<comment type="similarity">
    <text evidence="6">Belongs to the exbB/tolQ family.</text>
</comment>
<dbReference type="GO" id="GO:0017038">
    <property type="term" value="P:protein import"/>
    <property type="evidence" value="ECO:0007669"/>
    <property type="project" value="TreeGrafter"/>
</dbReference>
<feature type="domain" description="MotA/TolQ/ExbB proton channel" evidence="9">
    <location>
        <begin position="510"/>
        <end position="613"/>
    </location>
</feature>
<feature type="transmembrane region" description="Helical" evidence="8">
    <location>
        <begin position="574"/>
        <end position="599"/>
    </location>
</feature>
<evidence type="ECO:0000313" key="12">
    <source>
        <dbReference type="Proteomes" id="UP000249577"/>
    </source>
</evidence>
<evidence type="ECO:0000256" key="5">
    <source>
        <dbReference type="ARBA" id="ARBA00023136"/>
    </source>
</evidence>